<feature type="binding site" evidence="8">
    <location>
        <position position="261"/>
    </location>
    <ligand>
        <name>Mn(2+)</name>
        <dbReference type="ChEBI" id="CHEBI:29035"/>
    </ligand>
</feature>
<dbReference type="GO" id="GO:0051607">
    <property type="term" value="P:defense response to virus"/>
    <property type="evidence" value="ECO:0007669"/>
    <property type="project" value="UniProtKB-UniRule"/>
</dbReference>
<evidence type="ECO:0000256" key="6">
    <source>
        <dbReference type="ARBA" id="ARBA00023118"/>
    </source>
</evidence>
<dbReference type="AlphaFoldDB" id="D6SNR9"/>
<keyword evidence="9" id="KW-0812">Transmembrane</keyword>
<name>D6SNR9_9BACT</name>
<evidence type="ECO:0000256" key="4">
    <source>
        <dbReference type="ARBA" id="ARBA00022801"/>
    </source>
</evidence>
<dbReference type="InterPro" id="IPR019857">
    <property type="entry name" value="CRISPR-assoc_Cas1_YPEST-subtyp"/>
</dbReference>
<dbReference type="InterPro" id="IPR042206">
    <property type="entry name" value="CRISPR-assoc_Cas1_C"/>
</dbReference>
<comment type="subunit">
    <text evidence="8">Homodimer, forms a heterotetramer with a Cas2 homodimer.</text>
</comment>
<dbReference type="HAMAP" id="MF_01470">
    <property type="entry name" value="Cas1"/>
    <property type="match status" value="1"/>
</dbReference>
<evidence type="ECO:0000313" key="10">
    <source>
        <dbReference type="EMBL" id="EFI34395.1"/>
    </source>
</evidence>
<organism evidence="10 11">
    <name type="scientific">Desulfonatronospira thiodismutans ASO3-1</name>
    <dbReference type="NCBI Taxonomy" id="555779"/>
    <lineage>
        <taxon>Bacteria</taxon>
        <taxon>Pseudomonadati</taxon>
        <taxon>Thermodesulfobacteriota</taxon>
        <taxon>Desulfovibrionia</taxon>
        <taxon>Desulfovibrionales</taxon>
        <taxon>Desulfonatronovibrionaceae</taxon>
        <taxon>Desulfonatronospira</taxon>
    </lineage>
</organism>
<dbReference type="EMBL" id="ACJN02000002">
    <property type="protein sequence ID" value="EFI34395.1"/>
    <property type="molecule type" value="Genomic_DNA"/>
</dbReference>
<keyword evidence="9" id="KW-1133">Transmembrane helix</keyword>
<keyword evidence="4 8" id="KW-0378">Hydrolase</keyword>
<dbReference type="GO" id="GO:0004520">
    <property type="term" value="F:DNA endonuclease activity"/>
    <property type="evidence" value="ECO:0007669"/>
    <property type="project" value="InterPro"/>
</dbReference>
<dbReference type="NCBIfam" id="TIGR03637">
    <property type="entry name" value="cas1_YPEST"/>
    <property type="match status" value="1"/>
</dbReference>
<keyword evidence="8" id="KW-0464">Manganese</keyword>
<protein>
    <recommendedName>
        <fullName evidence="8">CRISPR-associated endonuclease Cas1</fullName>
        <ecNumber evidence="8">3.1.-.-</ecNumber>
    </recommendedName>
</protein>
<keyword evidence="1 8" id="KW-0540">Nuclease</keyword>
<sequence>MQNKQSNRRPMAVMLSKRANVFYFEHVRIMQKKDRVVYLTETGGGDVLQFVNIPDKNTAFVLMGKGSSITDAAARKLAESNVLIGFAGSGGSPLFGAMDFTFLLPQDEYRPTEYAQNWMKMWLDEEKRLSLAKKFLEKRVEWGEKHWPSLSLNWPREASDILRESIHSAEQANDLLLSEAKFAKSLYACLASRYKIDEFTRDPGQKKGETKAQLINSYLDHGNYIAYGYAAVTLHGLGIPFFLPVLHGKTRRGALVFDVADLFKDWVVMPVAFDCGSRKVKNSEFRALIIQQAHERSLLDMLFQFLSDLAKKD</sequence>
<dbReference type="GO" id="GO:0016787">
    <property type="term" value="F:hydrolase activity"/>
    <property type="evidence" value="ECO:0007669"/>
    <property type="project" value="UniProtKB-KW"/>
</dbReference>
<evidence type="ECO:0000256" key="3">
    <source>
        <dbReference type="ARBA" id="ARBA00022759"/>
    </source>
</evidence>
<keyword evidence="6 8" id="KW-0051">Antiviral defense</keyword>
<keyword evidence="11" id="KW-1185">Reference proteome</keyword>
<evidence type="ECO:0000256" key="5">
    <source>
        <dbReference type="ARBA" id="ARBA00022842"/>
    </source>
</evidence>
<evidence type="ECO:0000256" key="9">
    <source>
        <dbReference type="SAM" id="Phobius"/>
    </source>
</evidence>
<dbReference type="Gene3D" id="1.20.120.920">
    <property type="entry name" value="CRISPR-associated endonuclease Cas1, C-terminal domain"/>
    <property type="match status" value="1"/>
</dbReference>
<dbReference type="GO" id="GO:0046872">
    <property type="term" value="F:metal ion binding"/>
    <property type="evidence" value="ECO:0007669"/>
    <property type="project" value="UniProtKB-UniRule"/>
</dbReference>
<dbReference type="eggNOG" id="COG1518">
    <property type="taxonomic scope" value="Bacteria"/>
</dbReference>
<feature type="transmembrane region" description="Helical" evidence="9">
    <location>
        <begin position="224"/>
        <end position="246"/>
    </location>
</feature>
<feature type="binding site" evidence="8">
    <location>
        <position position="179"/>
    </location>
    <ligand>
        <name>Mn(2+)</name>
        <dbReference type="ChEBI" id="CHEBI:29035"/>
    </ligand>
</feature>
<dbReference type="RefSeq" id="WP_008869721.1">
    <property type="nucleotide sequence ID" value="NZ_ACJN02000002.1"/>
</dbReference>
<dbReference type="GO" id="GO:0003677">
    <property type="term" value="F:DNA binding"/>
    <property type="evidence" value="ECO:0007669"/>
    <property type="project" value="UniProtKB-KW"/>
</dbReference>
<comment type="similarity">
    <text evidence="8">Belongs to the CRISPR-associated endonuclease Cas1 family.</text>
</comment>
<reference evidence="10" key="1">
    <citation type="submission" date="2010-05" db="EMBL/GenBank/DDBJ databases">
        <title>The draft genome of Desulfonatronospira thiodismutans ASO3-1.</title>
        <authorList>
            <consortium name="US DOE Joint Genome Institute (JGI-PGF)"/>
            <person name="Lucas S."/>
            <person name="Copeland A."/>
            <person name="Lapidus A."/>
            <person name="Cheng J.-F."/>
            <person name="Bruce D."/>
            <person name="Goodwin L."/>
            <person name="Pitluck S."/>
            <person name="Chertkov O."/>
            <person name="Brettin T."/>
            <person name="Detter J.C."/>
            <person name="Han C."/>
            <person name="Land M.L."/>
            <person name="Hauser L."/>
            <person name="Kyrpides N."/>
            <person name="Mikhailova N."/>
            <person name="Muyzer G."/>
            <person name="Woyke T."/>
        </authorList>
    </citation>
    <scope>NUCLEOTIDE SEQUENCE [LARGE SCALE GENOMIC DNA]</scope>
    <source>
        <strain evidence="10">ASO3-1</strain>
    </source>
</reference>
<evidence type="ECO:0000256" key="1">
    <source>
        <dbReference type="ARBA" id="ARBA00022722"/>
    </source>
</evidence>
<comment type="cofactor">
    <cofactor evidence="8">
        <name>Mg(2+)</name>
        <dbReference type="ChEBI" id="CHEBI:18420"/>
    </cofactor>
    <cofactor evidence="8">
        <name>Mn(2+)</name>
        <dbReference type="ChEBI" id="CHEBI:29035"/>
    </cofactor>
</comment>
<evidence type="ECO:0000256" key="7">
    <source>
        <dbReference type="ARBA" id="ARBA00023125"/>
    </source>
</evidence>
<dbReference type="InterPro" id="IPR002729">
    <property type="entry name" value="CRISPR-assoc_Cas1"/>
</dbReference>
<evidence type="ECO:0000313" key="11">
    <source>
        <dbReference type="Proteomes" id="UP000005496"/>
    </source>
</evidence>
<keyword evidence="9" id="KW-0472">Membrane</keyword>
<keyword evidence="3 8" id="KW-0255">Endonuclease</keyword>
<comment type="function">
    <text evidence="8">CRISPR (clustered regularly interspaced short palindromic repeat), is an adaptive immune system that provides protection against mobile genetic elements (viruses, transposable elements and conjugative plasmids). CRISPR clusters contain spacers, sequences complementary to antecedent mobile elements, and target invading nucleic acids. CRISPR clusters are transcribed and processed into CRISPR RNA (crRNA). Acts as a dsDNA endonuclease. Involved in the integration of spacer DNA into the CRISPR cassette.</text>
</comment>
<keyword evidence="7 8" id="KW-0238">DNA-binding</keyword>
<dbReference type="Pfam" id="PF01867">
    <property type="entry name" value="Cas_Cas1"/>
    <property type="match status" value="1"/>
</dbReference>
<dbReference type="InterPro" id="IPR042211">
    <property type="entry name" value="CRISPR-assoc_Cas1_N"/>
</dbReference>
<dbReference type="EC" id="3.1.-.-" evidence="8"/>
<dbReference type="GO" id="GO:0043571">
    <property type="term" value="P:maintenance of CRISPR repeat elements"/>
    <property type="evidence" value="ECO:0007669"/>
    <property type="project" value="UniProtKB-UniRule"/>
</dbReference>
<keyword evidence="5 8" id="KW-0460">Magnesium</keyword>
<dbReference type="Gene3D" id="3.100.10.20">
    <property type="entry name" value="CRISPR-associated endonuclease Cas1, N-terminal domain"/>
    <property type="match status" value="1"/>
</dbReference>
<evidence type="ECO:0000256" key="8">
    <source>
        <dbReference type="HAMAP-Rule" id="MF_01470"/>
    </source>
</evidence>
<accession>D6SNR9</accession>
<gene>
    <name evidence="8" type="primary">cas1</name>
    <name evidence="10" type="ORF">Dthio_PD1748</name>
</gene>
<keyword evidence="2 8" id="KW-0479">Metal-binding</keyword>
<comment type="caution">
    <text evidence="10">The sequence shown here is derived from an EMBL/GenBank/DDBJ whole genome shotgun (WGS) entry which is preliminary data.</text>
</comment>
<feature type="binding site" evidence="8">
    <location>
        <position position="247"/>
    </location>
    <ligand>
        <name>Mn(2+)</name>
        <dbReference type="ChEBI" id="CHEBI:29035"/>
    </ligand>
</feature>
<dbReference type="Proteomes" id="UP000005496">
    <property type="component" value="Unassembled WGS sequence"/>
</dbReference>
<dbReference type="NCBIfam" id="TIGR00287">
    <property type="entry name" value="cas1"/>
    <property type="match status" value="1"/>
</dbReference>
<proteinExistence type="inferred from homology"/>
<evidence type="ECO:0000256" key="2">
    <source>
        <dbReference type="ARBA" id="ARBA00022723"/>
    </source>
</evidence>